<gene>
    <name evidence="1" type="ORF">OWV82_014022</name>
</gene>
<proteinExistence type="predicted"/>
<protein>
    <submittedName>
        <fullName evidence="1">Late embryogenesis abundant (LEA) hydroxyproline-rich glycoprotein family</fullName>
    </submittedName>
</protein>
<sequence length="275" mass="30748">MAERVPPTVPDASANDSQDDPPNPRHGKLFSSSSFLDLGEEVQDLTPEEEKELSTYVVQIPKDQIYRVPPPENAKLVERLRNPSARKRNPCCRRTCWIILILLAIGAAIGIAIFVLRQVYGPKAAVFSVANVVVKKNKSSRPSYEITTNVRNPNDKVEINYHSNGEAILYFKMQKLATGKFPEFHQEGSASRNVHVVLAGLSSKLPENVAKSMNDSKTDRPVSLELKLNLKGEMNLGTMNLWSKEMEVVCDFKVSTLRRGKKTKIISQNCDSQIK</sequence>
<accession>A0ACC1XY91</accession>
<evidence type="ECO:0000313" key="2">
    <source>
        <dbReference type="Proteomes" id="UP001164539"/>
    </source>
</evidence>
<dbReference type="EMBL" id="CM051400">
    <property type="protein sequence ID" value="KAJ4715694.1"/>
    <property type="molecule type" value="Genomic_DNA"/>
</dbReference>
<organism evidence="1 2">
    <name type="scientific">Melia azedarach</name>
    <name type="common">Chinaberry tree</name>
    <dbReference type="NCBI Taxonomy" id="155640"/>
    <lineage>
        <taxon>Eukaryota</taxon>
        <taxon>Viridiplantae</taxon>
        <taxon>Streptophyta</taxon>
        <taxon>Embryophyta</taxon>
        <taxon>Tracheophyta</taxon>
        <taxon>Spermatophyta</taxon>
        <taxon>Magnoliopsida</taxon>
        <taxon>eudicotyledons</taxon>
        <taxon>Gunneridae</taxon>
        <taxon>Pentapetalae</taxon>
        <taxon>rosids</taxon>
        <taxon>malvids</taxon>
        <taxon>Sapindales</taxon>
        <taxon>Meliaceae</taxon>
        <taxon>Melia</taxon>
    </lineage>
</organism>
<dbReference type="Proteomes" id="UP001164539">
    <property type="component" value="Chromosome 7"/>
</dbReference>
<name>A0ACC1XY91_MELAZ</name>
<reference evidence="1 2" key="1">
    <citation type="journal article" date="2023" name="Science">
        <title>Complex scaffold remodeling in plant triterpene biosynthesis.</title>
        <authorList>
            <person name="De La Pena R."/>
            <person name="Hodgson H."/>
            <person name="Liu J.C."/>
            <person name="Stephenson M.J."/>
            <person name="Martin A.C."/>
            <person name="Owen C."/>
            <person name="Harkess A."/>
            <person name="Leebens-Mack J."/>
            <person name="Jimenez L.E."/>
            <person name="Osbourn A."/>
            <person name="Sattely E.S."/>
        </authorList>
    </citation>
    <scope>NUCLEOTIDE SEQUENCE [LARGE SCALE GENOMIC DNA]</scope>
    <source>
        <strain evidence="2">cv. JPN11</strain>
        <tissue evidence="1">Leaf</tissue>
    </source>
</reference>
<comment type="caution">
    <text evidence="1">The sequence shown here is derived from an EMBL/GenBank/DDBJ whole genome shotgun (WGS) entry which is preliminary data.</text>
</comment>
<keyword evidence="2" id="KW-1185">Reference proteome</keyword>
<evidence type="ECO:0000313" key="1">
    <source>
        <dbReference type="EMBL" id="KAJ4715694.1"/>
    </source>
</evidence>